<name>A0AAE9T0U3_9CAUD</name>
<dbReference type="EMBL" id="OP185507">
    <property type="protein sequence ID" value="UVK85843.1"/>
    <property type="molecule type" value="Genomic_DNA"/>
</dbReference>
<dbReference type="Proteomes" id="UP001237055">
    <property type="component" value="Segment"/>
</dbReference>
<evidence type="ECO:0000313" key="2">
    <source>
        <dbReference type="Proteomes" id="UP001237055"/>
    </source>
</evidence>
<proteinExistence type="predicted"/>
<dbReference type="Pfam" id="PF23835">
    <property type="entry name" value="DUF7205"/>
    <property type="match status" value="1"/>
</dbReference>
<accession>A0AAE9T0U3</accession>
<organism evidence="1 2">
    <name type="scientific">Salmonella phage JSS2</name>
    <dbReference type="NCBI Taxonomy" id="2972749"/>
    <lineage>
        <taxon>Viruses</taxon>
        <taxon>Duplodnaviria</taxon>
        <taxon>Heunggongvirae</taxon>
        <taxon>Uroviricota</taxon>
        <taxon>Caudoviricetes</taxon>
        <taxon>Autographivirales</taxon>
        <taxon>Autotranscriptaviridae</taxon>
        <taxon>Studiervirinae</taxon>
        <taxon>Berlinvirus</taxon>
        <taxon>Berlinvirus JSS2</taxon>
    </lineage>
</organism>
<evidence type="ECO:0000313" key="1">
    <source>
        <dbReference type="EMBL" id="UVK85843.1"/>
    </source>
</evidence>
<keyword evidence="2" id="KW-1185">Reference proteome</keyword>
<protein>
    <submittedName>
        <fullName evidence="1">Uncharacterized protein</fullName>
    </submittedName>
</protein>
<sequence>MSKPLDYLGNEITVGDTVIYVGAGYTTFEQQVVTKVSPKTVTLGDKSRWGSYTRRPFTSVIVLKQGGAK</sequence>
<reference evidence="1 2" key="1">
    <citation type="submission" date="2022-08" db="EMBL/GenBank/DDBJ databases">
        <title>Insights into the inhibition of type I phosphorothioation-dependented restriction-modification system by a multifunctional protein Gp0.7.</title>
        <authorList>
            <person name="Chen C."/>
            <person name="Jiang S."/>
        </authorList>
    </citation>
    <scope>NUCLEOTIDE SEQUENCE [LARGE SCALE GENOMIC DNA]</scope>
</reference>
<dbReference type="InterPro" id="IPR055629">
    <property type="entry name" value="DUF7205"/>
</dbReference>